<sequence>MTHRRFRLSREQTVSALGLFNGQDTVEPPVVSGALERDLTLTQASV</sequence>
<evidence type="ECO:0000313" key="1">
    <source>
        <dbReference type="EMBL" id="OAJ67995.1"/>
    </source>
</evidence>
<proteinExistence type="predicted"/>
<organism evidence="1 2">
    <name type="scientific">Gluconobacter cerinus</name>
    <dbReference type="NCBI Taxonomy" id="38307"/>
    <lineage>
        <taxon>Bacteria</taxon>
        <taxon>Pseudomonadati</taxon>
        <taxon>Pseudomonadota</taxon>
        <taxon>Alphaproteobacteria</taxon>
        <taxon>Acetobacterales</taxon>
        <taxon>Acetobacteraceae</taxon>
        <taxon>Gluconobacter</taxon>
    </lineage>
</organism>
<evidence type="ECO:0000313" key="2">
    <source>
        <dbReference type="Proteomes" id="UP000077786"/>
    </source>
</evidence>
<dbReference type="EMBL" id="LUTU01000005">
    <property type="protein sequence ID" value="OAJ67995.1"/>
    <property type="molecule type" value="Genomic_DNA"/>
</dbReference>
<dbReference type="PATRIC" id="fig|38307.3.peg.715"/>
<dbReference type="Proteomes" id="UP000077786">
    <property type="component" value="Unassembled WGS sequence"/>
</dbReference>
<gene>
    <name evidence="1" type="ORF">A0123_00696</name>
</gene>
<dbReference type="AlphaFoldDB" id="A0A1B6VL97"/>
<name>A0A1B6VL97_9PROT</name>
<comment type="caution">
    <text evidence="1">The sequence shown here is derived from an EMBL/GenBank/DDBJ whole genome shotgun (WGS) entry which is preliminary data.</text>
</comment>
<reference evidence="1 2" key="1">
    <citation type="submission" date="2016-03" db="EMBL/GenBank/DDBJ databases">
        <title>Draft genome sequence of Gluconobacter cerinus strain CECT 9110.</title>
        <authorList>
            <person name="Sainz F."/>
            <person name="Mas A."/>
            <person name="Torija M.J."/>
        </authorList>
    </citation>
    <scope>NUCLEOTIDE SEQUENCE [LARGE SCALE GENOMIC DNA]</scope>
    <source>
        <strain evidence="1 2">CECT 9110</strain>
    </source>
</reference>
<accession>A0A1B6VL97</accession>
<protein>
    <submittedName>
        <fullName evidence="1">Uncharacterized protein</fullName>
    </submittedName>
</protein>